<keyword evidence="3 8" id="KW-0479">Metal-binding</keyword>
<keyword evidence="4 8" id="KW-0547">Nucleotide-binding</keyword>
<comment type="function">
    <text evidence="8">Part of the phosphoribosylformylglycinamidine synthase complex involved in the purines biosynthetic pathway. Catalyzes the ATP-dependent conversion of formylglycinamide ribonucleotide (FGAR) and glutamine to yield formylglycinamidine ribonucleotide (FGAM) and glutamate. The FGAM synthase complex is composed of three subunits. PurQ produces an ammonia molecule by converting glutamine to glutamate. PurL transfers the ammonia molecule to FGAR to form FGAM in an ATP-dependent manner. PurS interacts with PurQ and PurL and is thought to assist in the transfer of the ammonia molecule from PurQ to PurL.</text>
</comment>
<dbReference type="SUPFAM" id="SSF55326">
    <property type="entry name" value="PurM N-terminal domain-like"/>
    <property type="match status" value="2"/>
</dbReference>
<keyword evidence="1 8" id="KW-0963">Cytoplasm</keyword>
<feature type="binding site" evidence="8">
    <location>
        <position position="324"/>
    </location>
    <ligand>
        <name>Mg(2+)</name>
        <dbReference type="ChEBI" id="CHEBI:18420"/>
        <label>2</label>
    </ligand>
</feature>
<feature type="binding site" evidence="8">
    <location>
        <position position="298"/>
    </location>
    <ligand>
        <name>ATP</name>
        <dbReference type="ChEBI" id="CHEBI:30616"/>
    </ligand>
</feature>
<feature type="domain" description="PurM-like N-terminal" evidence="9">
    <location>
        <begin position="704"/>
        <end position="783"/>
    </location>
</feature>
<feature type="active site" evidence="8">
    <location>
        <position position="229"/>
    </location>
</feature>
<comment type="pathway">
    <text evidence="8">Purine metabolism; IMP biosynthesis via de novo pathway; 5-amino-1-(5-phospho-D-ribosyl)imidazole from N(2)-formyl-N(1)-(5-phospho-D-ribosyl)glycinamide: step 1/2.</text>
</comment>
<dbReference type="GO" id="GO:0005524">
    <property type="term" value="F:ATP binding"/>
    <property type="evidence" value="ECO:0007669"/>
    <property type="project" value="UniProtKB-UniRule"/>
</dbReference>
<dbReference type="Gene3D" id="3.90.650.10">
    <property type="entry name" value="PurM-like C-terminal domain"/>
    <property type="match status" value="2"/>
</dbReference>
<comment type="similarity">
    <text evidence="8">Belongs to the FGAMS family.</text>
</comment>
<evidence type="ECO:0000256" key="5">
    <source>
        <dbReference type="ARBA" id="ARBA00022755"/>
    </source>
</evidence>
<dbReference type="GO" id="GO:0006189">
    <property type="term" value="P:'de novo' IMP biosynthetic process"/>
    <property type="evidence" value="ECO:0007669"/>
    <property type="project" value="UniProtKB-UniRule"/>
</dbReference>
<dbReference type="EC" id="6.3.5.3" evidence="8"/>
<evidence type="ECO:0000256" key="1">
    <source>
        <dbReference type="ARBA" id="ARBA00022490"/>
    </source>
</evidence>
<dbReference type="Pfam" id="PF02769">
    <property type="entry name" value="AIRS_C"/>
    <property type="match status" value="2"/>
</dbReference>
<dbReference type="InterPro" id="IPR036604">
    <property type="entry name" value="PurS-like_sf"/>
</dbReference>
<feature type="active site" description="Proton acceptor" evidence="8">
    <location>
        <position position="302"/>
    </location>
</feature>
<accession>A0A1Y5F8S7</accession>
<evidence type="ECO:0000256" key="8">
    <source>
        <dbReference type="HAMAP-Rule" id="MF_00420"/>
    </source>
</evidence>
<dbReference type="CDD" id="cd02204">
    <property type="entry name" value="PurL_repeat2"/>
    <property type="match status" value="1"/>
</dbReference>
<dbReference type="InterPro" id="IPR016188">
    <property type="entry name" value="PurM-like_N"/>
</dbReference>
<evidence type="ECO:0000313" key="13">
    <source>
        <dbReference type="Proteomes" id="UP000196531"/>
    </source>
</evidence>
<evidence type="ECO:0000256" key="6">
    <source>
        <dbReference type="ARBA" id="ARBA00022840"/>
    </source>
</evidence>
<dbReference type="GO" id="GO:0005737">
    <property type="term" value="C:cytoplasm"/>
    <property type="evidence" value="ECO:0007669"/>
    <property type="project" value="UniProtKB-SubCell"/>
</dbReference>
<dbReference type="Gene3D" id="3.30.1330.10">
    <property type="entry name" value="PurM-like, N-terminal domain"/>
    <property type="match status" value="2"/>
</dbReference>
<dbReference type="SUPFAM" id="SSF56042">
    <property type="entry name" value="PurM C-terminal domain-like"/>
    <property type="match status" value="2"/>
</dbReference>
<proteinExistence type="inferred from homology"/>
<comment type="subunit">
    <text evidence="8">Monomer. Part of the FGAM synthase complex composed of 1 PurL, 1 PurQ and 2 PurS subunits.</text>
</comment>
<dbReference type="PANTHER" id="PTHR43555:SF1">
    <property type="entry name" value="PHOSPHORIBOSYLFORMYLGLYCINAMIDINE SYNTHASE SUBUNIT PURL"/>
    <property type="match status" value="1"/>
</dbReference>
<feature type="binding site" evidence="8">
    <location>
        <position position="300"/>
    </location>
    <ligand>
        <name>Mg(2+)</name>
        <dbReference type="ChEBI" id="CHEBI:18420"/>
        <label>1</label>
    </ligand>
</feature>
<dbReference type="InterPro" id="IPR010074">
    <property type="entry name" value="PRibForGlyAmidine_synth_PurL"/>
</dbReference>
<gene>
    <name evidence="8" type="primary">purL</name>
    <name evidence="12" type="ORF">A9Q84_13510</name>
</gene>
<dbReference type="GO" id="GO:0000287">
    <property type="term" value="F:magnesium ion binding"/>
    <property type="evidence" value="ECO:0007669"/>
    <property type="project" value="UniProtKB-UniRule"/>
</dbReference>
<evidence type="ECO:0000259" key="10">
    <source>
        <dbReference type="Pfam" id="PF02769"/>
    </source>
</evidence>
<feature type="binding site" evidence="8">
    <location>
        <position position="779"/>
    </location>
    <ligand>
        <name>ATP</name>
        <dbReference type="ChEBI" id="CHEBI:30616"/>
    </ligand>
</feature>
<evidence type="ECO:0000256" key="7">
    <source>
        <dbReference type="ARBA" id="ARBA00022842"/>
    </source>
</evidence>
<dbReference type="Pfam" id="PF00586">
    <property type="entry name" value="AIRS"/>
    <property type="match status" value="2"/>
</dbReference>
<feature type="domain" description="PurM-like C-terminal" evidence="10">
    <location>
        <begin position="428"/>
        <end position="579"/>
    </location>
</feature>
<comment type="caution">
    <text evidence="8">Lacks conserved residue(s) required for the propagation of feature annotation.</text>
</comment>
<reference evidence="13" key="1">
    <citation type="journal article" date="2017" name="Proc. Natl. Acad. Sci. U.S.A.">
        <title>Simulation of Deepwater Horizon oil plume reveals substrate specialization within a complex community of hydrocarbon-degraders.</title>
        <authorList>
            <person name="Hu P."/>
            <person name="Dubinsky E.A."/>
            <person name="Probst A.J."/>
            <person name="Wang J."/>
            <person name="Sieber C.M.K."/>
            <person name="Tom L.M."/>
            <person name="Gardinali P."/>
            <person name="Banfield J.F."/>
            <person name="Atlas R.M."/>
            <person name="Andersen G.L."/>
        </authorList>
    </citation>
    <scope>NUCLEOTIDE SEQUENCE [LARGE SCALE GENOMIC DNA]</scope>
</reference>
<evidence type="ECO:0000259" key="11">
    <source>
        <dbReference type="Pfam" id="PF18072"/>
    </source>
</evidence>
<keyword evidence="6 8" id="KW-0067">ATP-binding</keyword>
<keyword evidence="5 8" id="KW-0658">Purine biosynthesis</keyword>
<feature type="binding site" evidence="8">
    <location>
        <position position="782"/>
    </location>
    <ligand>
        <name>substrate</name>
    </ligand>
</feature>
<keyword evidence="2 8" id="KW-0436">Ligase</keyword>
<dbReference type="Gene3D" id="3.30.1280.10">
    <property type="entry name" value="Phosphoribosylformylglycinamidine synthase subunit PurS"/>
    <property type="match status" value="1"/>
</dbReference>
<dbReference type="InterPro" id="IPR036921">
    <property type="entry name" value="PurM-like_N_sf"/>
</dbReference>
<feature type="domain" description="PurM-like C-terminal" evidence="10">
    <location>
        <begin position="826"/>
        <end position="954"/>
    </location>
</feature>
<dbReference type="HAMAP" id="MF_00420">
    <property type="entry name" value="PurL_2"/>
    <property type="match status" value="1"/>
</dbReference>
<dbReference type="InterPro" id="IPR036676">
    <property type="entry name" value="PurM-like_C_sf"/>
</dbReference>
<dbReference type="Proteomes" id="UP000196531">
    <property type="component" value="Unassembled WGS sequence"/>
</dbReference>
<feature type="binding site" evidence="8">
    <location>
        <begin position="535"/>
        <end position="537"/>
    </location>
    <ligand>
        <name>substrate</name>
    </ligand>
</feature>
<dbReference type="Pfam" id="PF18072">
    <property type="entry name" value="FGAR-AT_linker"/>
    <property type="match status" value="1"/>
</dbReference>
<dbReference type="PANTHER" id="PTHR43555">
    <property type="entry name" value="PHOSPHORIBOSYLFORMYLGLYCINAMIDINE SYNTHASE SUBUNIT PURL"/>
    <property type="match status" value="1"/>
</dbReference>
<evidence type="ECO:0000256" key="4">
    <source>
        <dbReference type="ARBA" id="ARBA00022741"/>
    </source>
</evidence>
<feature type="domain" description="Phosphoribosylformylglycinamidine synthase linker" evidence="11">
    <location>
        <begin position="177"/>
        <end position="233"/>
    </location>
</feature>
<feature type="binding site" evidence="8">
    <location>
        <position position="492"/>
    </location>
    <ligand>
        <name>Mg(2+)</name>
        <dbReference type="ChEBI" id="CHEBI:18420"/>
        <label>2</label>
    </ligand>
</feature>
<comment type="subcellular location">
    <subcellularLocation>
        <location evidence="8">Cytoplasm</location>
    </subcellularLocation>
</comment>
<organism evidence="12 13">
    <name type="scientific">Halobacteriovorax marinus</name>
    <dbReference type="NCBI Taxonomy" id="97084"/>
    <lineage>
        <taxon>Bacteria</taxon>
        <taxon>Pseudomonadati</taxon>
        <taxon>Bdellovibrionota</taxon>
        <taxon>Bacteriovoracia</taxon>
        <taxon>Bacteriovoracales</taxon>
        <taxon>Halobacteriovoraceae</taxon>
        <taxon>Halobacteriovorax</taxon>
    </lineage>
</organism>
<dbReference type="GO" id="GO:0004642">
    <property type="term" value="F:phosphoribosylformylglycinamidine synthase activity"/>
    <property type="evidence" value="ECO:0007669"/>
    <property type="project" value="UniProtKB-UniRule"/>
</dbReference>
<dbReference type="AlphaFoldDB" id="A0A1Y5F8S7"/>
<feature type="binding site" evidence="8">
    <location>
        <position position="464"/>
    </location>
    <ligand>
        <name>substrate</name>
    </ligand>
</feature>
<sequence>MKNLRVEVYPQNLDNFIHTSVEFGQLGADLYLLGSEKTISSSVLEEVFVDTISQKMITHEGDTQGEFNWVVEVLYRPGVTDNCAKTSKIALSMFDITSEVTTGKIFFFNLKSNQIELSNMAKNVLGNPLIQYVNIYSKEEFIERERFENITLSTPDISTTASIEVISLDLSDVELVNLSSERCLALNLEEMQGIANYYRANTEARLKKGLPAWPTDVELECLAQTWSEHCKHKIFNADIEFKNSLTGETTTINSLFKTFIRDTTLDIEKKNEIDWLISIFHDNAGVVRFDDNVDICFKVETHNSPSALDPYGGALTGILGVNRDILGCGLGAKPVANTNVFCFGPWGYFESLERKFVPKNLLRPEHVFEGVHKGVEDGGNKSGIPTINGAMNFHPSFSGKPLVYVGSLGVMPQVTKAKRLGSEKEIKHGDFIYMAGGRVGADGIHGATFSSMDLNESSPVNAVQIGDPITQKRLSDFLLEARDLNLFQCVTDNGAGGLSSSVGEMAELCNGATVYLDRVPLKYPGLTPWEIFVSESQERMTFAVNPKDSEKFEALAKKRNVEVSNIGDFNGSGSLELFYQEERAASLSLDFLHEGIPTLKLQAEWSGAREHQLPFPKLVKKEASDLPIREVLATIMAHGNIASKEEWIRQYDHEVGGNTTLRPLEDNVQSAVNNAGAISLEKFGGKKGNSVALGLGFAPSLSPYDPELMAKISVDEAVRNIICHGANPKKIAVLDNFCWPDPVKTKDNPEGDYKLAQLVLSCQGLREACMAYGTPLISGKDSMKNDYRGKNNNGDDIKVSILPTLLVSSVGQLNTDSIVKPHFDTEGSAVFLLGDNSGGLLGSIFSTFYQDDKRLPLCHLSENKEIYDTIYSLIESELVSSCHDVSEGGLLTTLSEACFANRVGFEFLEEFSLTELFNESGGQILISVKLENVEKVLSKIKHVKFKNIGNVQSDFTMTLSKSEKIDLTEIFESWISGVRNFSKGLVHEC</sequence>
<dbReference type="InterPro" id="IPR041609">
    <property type="entry name" value="PurL_linker"/>
</dbReference>
<keyword evidence="7 8" id="KW-0460">Magnesium</keyword>
<evidence type="ECO:0000313" key="12">
    <source>
        <dbReference type="EMBL" id="OUR97336.1"/>
    </source>
</evidence>
<protein>
    <recommendedName>
        <fullName evidence="8">Phosphoribosylformylglycinamidine synthase subunit PurL</fullName>
        <shortName evidence="8">FGAM synthase</shortName>
        <ecNumber evidence="8">6.3.5.3</ecNumber>
    </recommendedName>
    <alternativeName>
        <fullName evidence="8">Formylglycinamide ribonucleotide amidotransferase subunit II</fullName>
        <shortName evidence="8">FGAR amidotransferase II</shortName>
        <shortName evidence="8">FGAR-AT II</shortName>
    </alternativeName>
    <alternativeName>
        <fullName evidence="8">Glutamine amidotransferase PurL</fullName>
    </alternativeName>
    <alternativeName>
        <fullName evidence="8">Phosphoribosylformylglycinamidine synthase subunit II</fullName>
    </alternativeName>
</protein>
<name>A0A1Y5F8S7_9BACT</name>
<evidence type="ECO:0000256" key="2">
    <source>
        <dbReference type="ARBA" id="ARBA00022598"/>
    </source>
</evidence>
<feature type="binding site" evidence="8">
    <location>
        <position position="323"/>
    </location>
    <ligand>
        <name>substrate</name>
    </ligand>
</feature>
<evidence type="ECO:0000256" key="3">
    <source>
        <dbReference type="ARBA" id="ARBA00022723"/>
    </source>
</evidence>
<dbReference type="InterPro" id="IPR010918">
    <property type="entry name" value="PurM-like_C_dom"/>
</dbReference>
<dbReference type="EMBL" id="MAAO01000006">
    <property type="protein sequence ID" value="OUR97336.1"/>
    <property type="molecule type" value="Genomic_DNA"/>
</dbReference>
<feature type="binding site" evidence="8">
    <location>
        <position position="735"/>
    </location>
    <ligand>
        <name>ATP</name>
        <dbReference type="ChEBI" id="CHEBI:30616"/>
    </ligand>
</feature>
<dbReference type="UniPathway" id="UPA00074">
    <property type="reaction ID" value="UER00128"/>
</dbReference>
<evidence type="ECO:0000259" key="9">
    <source>
        <dbReference type="Pfam" id="PF00586"/>
    </source>
</evidence>
<comment type="caution">
    <text evidence="12">The sequence shown here is derived from an EMBL/GenBank/DDBJ whole genome shotgun (WGS) entry which is preliminary data.</text>
</comment>
<dbReference type="CDD" id="cd02203">
    <property type="entry name" value="PurL_repeat1"/>
    <property type="match status" value="1"/>
</dbReference>
<feature type="domain" description="PurM-like N-terminal" evidence="9">
    <location>
        <begin position="282"/>
        <end position="411"/>
    </location>
</feature>
<comment type="catalytic activity">
    <reaction evidence="8">
        <text>N(2)-formyl-N(1)-(5-phospho-beta-D-ribosyl)glycinamide + L-glutamine + ATP + H2O = 2-formamido-N(1)-(5-O-phospho-beta-D-ribosyl)acetamidine + L-glutamate + ADP + phosphate + H(+)</text>
        <dbReference type="Rhea" id="RHEA:17129"/>
        <dbReference type="ChEBI" id="CHEBI:15377"/>
        <dbReference type="ChEBI" id="CHEBI:15378"/>
        <dbReference type="ChEBI" id="CHEBI:29985"/>
        <dbReference type="ChEBI" id="CHEBI:30616"/>
        <dbReference type="ChEBI" id="CHEBI:43474"/>
        <dbReference type="ChEBI" id="CHEBI:58359"/>
        <dbReference type="ChEBI" id="CHEBI:147286"/>
        <dbReference type="ChEBI" id="CHEBI:147287"/>
        <dbReference type="ChEBI" id="CHEBI:456216"/>
        <dbReference type="EC" id="6.3.5.3"/>
    </reaction>
</comment>